<reference evidence="3 4" key="1">
    <citation type="submission" date="2019-03" db="EMBL/GenBank/DDBJ databases">
        <title>Draft genome sequence of Xylaria hypoxylon DSM 108379, a ubiquitous saprotrophic-parasitic fungi on hardwood.</title>
        <authorList>
            <person name="Buettner E."/>
            <person name="Leonhardt S."/>
            <person name="Gebauer A.M."/>
            <person name="Liers C."/>
            <person name="Hofrichter M."/>
            <person name="Kellner H."/>
        </authorList>
    </citation>
    <scope>NUCLEOTIDE SEQUENCE [LARGE SCALE GENOMIC DNA]</scope>
    <source>
        <strain evidence="3 4">DSM 108379</strain>
    </source>
</reference>
<dbReference type="PANTHER" id="PTHR34502">
    <property type="entry name" value="DUF6594 DOMAIN-CONTAINING PROTEIN-RELATED"/>
    <property type="match status" value="1"/>
</dbReference>
<organism evidence="3 4">
    <name type="scientific">Xylaria hypoxylon</name>
    <dbReference type="NCBI Taxonomy" id="37992"/>
    <lineage>
        <taxon>Eukaryota</taxon>
        <taxon>Fungi</taxon>
        <taxon>Dikarya</taxon>
        <taxon>Ascomycota</taxon>
        <taxon>Pezizomycotina</taxon>
        <taxon>Sordariomycetes</taxon>
        <taxon>Xylariomycetidae</taxon>
        <taxon>Xylariales</taxon>
        <taxon>Xylariaceae</taxon>
        <taxon>Xylaria</taxon>
    </lineage>
</organism>
<dbReference type="InterPro" id="IPR046529">
    <property type="entry name" value="DUF6594"/>
</dbReference>
<dbReference type="STRING" id="37992.A0A4Z0ZDL7"/>
<evidence type="ECO:0000259" key="2">
    <source>
        <dbReference type="Pfam" id="PF20237"/>
    </source>
</evidence>
<evidence type="ECO:0000313" key="4">
    <source>
        <dbReference type="Proteomes" id="UP000297716"/>
    </source>
</evidence>
<dbReference type="Proteomes" id="UP000297716">
    <property type="component" value="Unassembled WGS sequence"/>
</dbReference>
<evidence type="ECO:0000313" key="3">
    <source>
        <dbReference type="EMBL" id="TGJ86842.1"/>
    </source>
</evidence>
<dbReference type="EMBL" id="SKBN01000021">
    <property type="protein sequence ID" value="TGJ86842.1"/>
    <property type="molecule type" value="Genomic_DNA"/>
</dbReference>
<dbReference type="AlphaFoldDB" id="A0A4Z0ZDL7"/>
<evidence type="ECO:0000256" key="1">
    <source>
        <dbReference type="SAM" id="Phobius"/>
    </source>
</evidence>
<feature type="transmembrane region" description="Helical" evidence="1">
    <location>
        <begin position="260"/>
        <end position="281"/>
    </location>
</feature>
<feature type="transmembrane region" description="Helical" evidence="1">
    <location>
        <begin position="208"/>
        <end position="228"/>
    </location>
</feature>
<comment type="caution">
    <text evidence="3">The sequence shown here is derived from an EMBL/GenBank/DDBJ whole genome shotgun (WGS) entry which is preliminary data.</text>
</comment>
<dbReference type="Pfam" id="PF20237">
    <property type="entry name" value="DUF6594"/>
    <property type="match status" value="1"/>
</dbReference>
<keyword evidence="1" id="KW-0472">Membrane</keyword>
<dbReference type="OrthoDB" id="5342093at2759"/>
<accession>A0A4Z0ZDL7</accession>
<proteinExistence type="predicted"/>
<dbReference type="PANTHER" id="PTHR34502:SF5">
    <property type="entry name" value="DUF6594 DOMAIN-CONTAINING PROTEIN"/>
    <property type="match status" value="1"/>
</dbReference>
<name>A0A4Z0ZDL7_9PEZI</name>
<protein>
    <recommendedName>
        <fullName evidence="2">DUF6594 domain-containing protein</fullName>
    </recommendedName>
</protein>
<keyword evidence="4" id="KW-1185">Reference proteome</keyword>
<feature type="transmembrane region" description="Helical" evidence="1">
    <location>
        <begin position="235"/>
        <end position="254"/>
    </location>
</feature>
<sequence>MEGGGYVRLAEHFSRNPQLAILRRFGTLANENLLYYNAELSELEQHLKCVQGQDSQSDDQSRKQYALSWTSLSRSSLERPDCPQREQYELIMKLRKLMSEYHQALYFHREVLALRSPHKKMLGDLREWMRRPTLGHVTILSWDWRTWEVYDGDDLITFENSTMDRFTSLVTYTIVDVYHNLIGRYIHRAAHGHTVTYTHRSIARFTQAFTVLIACTLPVAAIVILYIVENTATRLGIIAILTGLFSTSMSLLTMASLQEIFSATAAFAAVLVFFLGSTANAA</sequence>
<gene>
    <name evidence="3" type="ORF">E0Z10_g1880</name>
</gene>
<feature type="domain" description="DUF6594" evidence="2">
    <location>
        <begin position="6"/>
        <end position="272"/>
    </location>
</feature>
<keyword evidence="1" id="KW-0812">Transmembrane</keyword>
<keyword evidence="1" id="KW-1133">Transmembrane helix</keyword>